<dbReference type="GO" id="GO:0008063">
    <property type="term" value="P:Toll signaling pathway"/>
    <property type="evidence" value="ECO:0007669"/>
    <property type="project" value="TreeGrafter"/>
</dbReference>
<dbReference type="AlphaFoldDB" id="A0A6P5KZ65"/>
<dbReference type="GO" id="GO:0001960">
    <property type="term" value="P:negative regulation of cytokine-mediated signaling pathway"/>
    <property type="evidence" value="ECO:0007669"/>
    <property type="project" value="TreeGrafter"/>
</dbReference>
<name>A0A6P5KZ65_PHACI</name>
<dbReference type="KEGG" id="pcw:110214239"/>
<feature type="region of interest" description="Disordered" evidence="2">
    <location>
        <begin position="351"/>
        <end position="400"/>
    </location>
</feature>
<dbReference type="PANTHER" id="PTHR47528">
    <property type="entry name" value="PARALEMMIN-3"/>
    <property type="match status" value="1"/>
</dbReference>
<sequence>MALQSQGLPPSGWTPANPMPMVESALYRQRLEVIAEKRRLQEQICGARRELEEEKLRVQRLKRKSLRERWLMDGTAEGPEGAEPEADPHSPQGQAQARIQHLEDSLFTLQSQLQLLQSASTGAQHKTSAWPTWRRQVSRSLSQTAMEPGPEGKEDLEKRASLPVMPAVSMPDPSTSRIPKELGVEAATTSQAPKKEEVSTADTIEVNGPCPAPVSGEQELTQNQVDTAEDRGPGAGDGVDGSRGTVLGPGIVKVEWDGLRFLEESAREAPTCTERGKVKEREVEEIVLEVIGDHQVTGDPELPEWMTKDRRVQEVEEMVLEAMKNRSMMQAPELPEWVTKDRGIVEVVWEGLGGTNGSDMGDSEGIAREEAASGSPASSELKSKEQGPGGSPELGDQGEGSFIWVERVLITEDWEEVLVEESEGTTKESKEGEAGESLQLGGEEEGEKEQLGAEKGGEEKHLETEKLELEGETEEVFQKDGGREVHVGAEEGKEDEEQLGVEKEGEGKEQGEAEEEAGGEKQLEEEEEAGEDKQLGGEEEEEGEQLRSKEEEEKEGEGEVEKEMPAEKDPGGEKGTDSEETEEQKQEMKQITQPEAGPEPLAEEATSAPGEPQAPAPSLEQLPAPESGPPECQPLLQPATRIVNPASRPVPTYAPAQRAEPPPDSEQASGSKQTCQCCIMM</sequence>
<dbReference type="RefSeq" id="XP_020850707.1">
    <property type="nucleotide sequence ID" value="XM_020995048.1"/>
</dbReference>
<evidence type="ECO:0000256" key="2">
    <source>
        <dbReference type="SAM" id="MobiDB-lite"/>
    </source>
</evidence>
<dbReference type="CTD" id="342979"/>
<dbReference type="Pfam" id="PF03285">
    <property type="entry name" value="Paralemmin"/>
    <property type="match status" value="1"/>
</dbReference>
<feature type="compositionally biased region" description="Basic and acidic residues" evidence="2">
    <location>
        <begin position="150"/>
        <end position="160"/>
    </location>
</feature>
<feature type="compositionally biased region" description="Low complexity" evidence="2">
    <location>
        <begin position="589"/>
        <end position="605"/>
    </location>
</feature>
<dbReference type="GO" id="GO:0016020">
    <property type="term" value="C:membrane"/>
    <property type="evidence" value="ECO:0007669"/>
    <property type="project" value="InterPro"/>
</dbReference>
<dbReference type="InterPro" id="IPR024149">
    <property type="entry name" value="Paralemmin-3"/>
</dbReference>
<feature type="region of interest" description="Disordered" evidence="2">
    <location>
        <begin position="67"/>
        <end position="97"/>
    </location>
</feature>
<feature type="compositionally biased region" description="Basic and acidic residues" evidence="2">
    <location>
        <begin position="448"/>
        <end position="469"/>
    </location>
</feature>
<accession>A0A6P5KZ65</accession>
<feature type="compositionally biased region" description="Basic and acidic residues" evidence="2">
    <location>
        <begin position="500"/>
        <end position="511"/>
    </location>
</feature>
<gene>
    <name evidence="4" type="primary">PALM3</name>
</gene>
<keyword evidence="1" id="KW-0175">Coiled coil</keyword>
<reference evidence="4" key="1">
    <citation type="submission" date="2025-08" db="UniProtKB">
        <authorList>
            <consortium name="RefSeq"/>
        </authorList>
    </citation>
    <scope>IDENTIFICATION</scope>
    <source>
        <tissue evidence="4">Spleen</tissue>
    </source>
</reference>
<evidence type="ECO:0000256" key="1">
    <source>
        <dbReference type="ARBA" id="ARBA00023054"/>
    </source>
</evidence>
<dbReference type="PANTHER" id="PTHR47528:SF1">
    <property type="entry name" value="PARALEMMIN-3"/>
    <property type="match status" value="1"/>
</dbReference>
<evidence type="ECO:0000313" key="3">
    <source>
        <dbReference type="Proteomes" id="UP000515140"/>
    </source>
</evidence>
<proteinExistence type="predicted"/>
<feature type="region of interest" description="Disordered" evidence="2">
    <location>
        <begin position="139"/>
        <end position="246"/>
    </location>
</feature>
<dbReference type="FunCoup" id="A0A6P5KZ65">
    <property type="interactions" value="57"/>
</dbReference>
<dbReference type="GO" id="GO:0032496">
    <property type="term" value="P:response to lipopolysaccharide"/>
    <property type="evidence" value="ECO:0007669"/>
    <property type="project" value="TreeGrafter"/>
</dbReference>
<dbReference type="Proteomes" id="UP000515140">
    <property type="component" value="Unplaced"/>
</dbReference>
<dbReference type="InParanoid" id="A0A6P5KZ65"/>
<feature type="compositionally biased region" description="Basic and acidic residues" evidence="2">
    <location>
        <begin position="476"/>
        <end position="491"/>
    </location>
</feature>
<dbReference type="InterPro" id="IPR004965">
    <property type="entry name" value="Paralemmin"/>
</dbReference>
<feature type="region of interest" description="Disordered" evidence="2">
    <location>
        <begin position="416"/>
        <end position="681"/>
    </location>
</feature>
<organism evidence="3 4">
    <name type="scientific">Phascolarctos cinereus</name>
    <name type="common">Koala</name>
    <dbReference type="NCBI Taxonomy" id="38626"/>
    <lineage>
        <taxon>Eukaryota</taxon>
        <taxon>Metazoa</taxon>
        <taxon>Chordata</taxon>
        <taxon>Craniata</taxon>
        <taxon>Vertebrata</taxon>
        <taxon>Euteleostomi</taxon>
        <taxon>Mammalia</taxon>
        <taxon>Metatheria</taxon>
        <taxon>Diprotodontia</taxon>
        <taxon>Phascolarctidae</taxon>
        <taxon>Phascolarctos</taxon>
    </lineage>
</organism>
<protein>
    <submittedName>
        <fullName evidence="4">Paralemmin-3</fullName>
    </submittedName>
</protein>
<dbReference type="GeneID" id="110214239"/>
<keyword evidence="3" id="KW-1185">Reference proteome</keyword>
<feature type="compositionally biased region" description="Basic and acidic residues" evidence="2">
    <location>
        <begin position="544"/>
        <end position="588"/>
    </location>
</feature>
<dbReference type="OMA" id="DWEELLM"/>
<feature type="compositionally biased region" description="Basic and acidic residues" evidence="2">
    <location>
        <begin position="424"/>
        <end position="433"/>
    </location>
</feature>
<feature type="compositionally biased region" description="Acidic residues" evidence="2">
    <location>
        <begin position="512"/>
        <end position="530"/>
    </location>
</feature>
<dbReference type="GO" id="GO:0008360">
    <property type="term" value="P:regulation of cell shape"/>
    <property type="evidence" value="ECO:0007669"/>
    <property type="project" value="InterPro"/>
</dbReference>
<evidence type="ECO:0000313" key="4">
    <source>
        <dbReference type="RefSeq" id="XP_020850707.1"/>
    </source>
</evidence>